<organism evidence="4 5">
    <name type="scientific">Paenibacillus segetis</name>
    <dbReference type="NCBI Taxonomy" id="1325360"/>
    <lineage>
        <taxon>Bacteria</taxon>
        <taxon>Bacillati</taxon>
        <taxon>Bacillota</taxon>
        <taxon>Bacilli</taxon>
        <taxon>Bacillales</taxon>
        <taxon>Paenibacillaceae</taxon>
        <taxon>Paenibacillus</taxon>
    </lineage>
</organism>
<evidence type="ECO:0000256" key="2">
    <source>
        <dbReference type="PROSITE-ProRule" id="PRU00335"/>
    </source>
</evidence>
<evidence type="ECO:0000313" key="5">
    <source>
        <dbReference type="Proteomes" id="UP000659344"/>
    </source>
</evidence>
<dbReference type="InterPro" id="IPR036271">
    <property type="entry name" value="Tet_transcr_reg_TetR-rel_C_sf"/>
</dbReference>
<dbReference type="PRINTS" id="PR00455">
    <property type="entry name" value="HTHTETR"/>
</dbReference>
<dbReference type="Gene3D" id="1.10.357.10">
    <property type="entry name" value="Tetracycline Repressor, domain 2"/>
    <property type="match status" value="1"/>
</dbReference>
<dbReference type="Gene3D" id="1.10.10.60">
    <property type="entry name" value="Homeodomain-like"/>
    <property type="match status" value="1"/>
</dbReference>
<keyword evidence="1 2" id="KW-0238">DNA-binding</keyword>
<dbReference type="RefSeq" id="WP_229753205.1">
    <property type="nucleotide sequence ID" value="NZ_BMFT01000001.1"/>
</dbReference>
<dbReference type="PANTHER" id="PTHR43479">
    <property type="entry name" value="ACREF/ENVCD OPERON REPRESSOR-RELATED"/>
    <property type="match status" value="1"/>
</dbReference>
<dbReference type="SUPFAM" id="SSF48498">
    <property type="entry name" value="Tetracyclin repressor-like, C-terminal domain"/>
    <property type="match status" value="1"/>
</dbReference>
<dbReference type="Proteomes" id="UP000659344">
    <property type="component" value="Unassembled WGS sequence"/>
</dbReference>
<evidence type="ECO:0000256" key="1">
    <source>
        <dbReference type="ARBA" id="ARBA00023125"/>
    </source>
</evidence>
<keyword evidence="5" id="KW-1185">Reference proteome</keyword>
<accession>A0ABQ1Y1P1</accession>
<feature type="domain" description="HTH tetR-type" evidence="3">
    <location>
        <begin position="14"/>
        <end position="74"/>
    </location>
</feature>
<sequence length="216" mass="25291">MGTKWEQELDQMRYSRRKQIMDATFELVLEKGLMDITIVDIVKKAEISRVTLYKYYNSIHEIVFDIQLKILNELSELLDERLKGKNGLEKLKDYFATFITMFQTHPDHFRFAAIFDQYYQSSYPTLELEERYQSYTKQGIVLIEQIIDEGIHDGSIRKGTDPIMMAQILSHITMGTTQRIAVRSEIYKTESKVDSEEMLNYLMTFLASSLAADQPQ</sequence>
<name>A0ABQ1Y1P1_9BACL</name>
<gene>
    <name evidence="4" type="ORF">GCM10008013_00960</name>
</gene>
<dbReference type="InterPro" id="IPR009057">
    <property type="entry name" value="Homeodomain-like_sf"/>
</dbReference>
<dbReference type="InterPro" id="IPR001647">
    <property type="entry name" value="HTH_TetR"/>
</dbReference>
<evidence type="ECO:0000313" key="4">
    <source>
        <dbReference type="EMBL" id="GGH09790.1"/>
    </source>
</evidence>
<dbReference type="EMBL" id="BMFT01000001">
    <property type="protein sequence ID" value="GGH09790.1"/>
    <property type="molecule type" value="Genomic_DNA"/>
</dbReference>
<feature type="DNA-binding region" description="H-T-H motif" evidence="2">
    <location>
        <begin position="37"/>
        <end position="56"/>
    </location>
</feature>
<dbReference type="Pfam" id="PF00440">
    <property type="entry name" value="TetR_N"/>
    <property type="match status" value="1"/>
</dbReference>
<proteinExistence type="predicted"/>
<dbReference type="PANTHER" id="PTHR43479:SF11">
    <property type="entry name" value="ACREF_ENVCD OPERON REPRESSOR-RELATED"/>
    <property type="match status" value="1"/>
</dbReference>
<evidence type="ECO:0000259" key="3">
    <source>
        <dbReference type="PROSITE" id="PS50977"/>
    </source>
</evidence>
<reference evidence="5" key="1">
    <citation type="journal article" date="2019" name="Int. J. Syst. Evol. Microbiol.">
        <title>The Global Catalogue of Microorganisms (GCM) 10K type strain sequencing project: providing services to taxonomists for standard genome sequencing and annotation.</title>
        <authorList>
            <consortium name="The Broad Institute Genomics Platform"/>
            <consortium name="The Broad Institute Genome Sequencing Center for Infectious Disease"/>
            <person name="Wu L."/>
            <person name="Ma J."/>
        </authorList>
    </citation>
    <scope>NUCLEOTIDE SEQUENCE [LARGE SCALE GENOMIC DNA]</scope>
    <source>
        <strain evidence="5">CGMCC 1.12769</strain>
    </source>
</reference>
<dbReference type="InterPro" id="IPR050624">
    <property type="entry name" value="HTH-type_Tx_Regulator"/>
</dbReference>
<dbReference type="PROSITE" id="PS50977">
    <property type="entry name" value="HTH_TETR_2"/>
    <property type="match status" value="1"/>
</dbReference>
<dbReference type="SUPFAM" id="SSF46689">
    <property type="entry name" value="Homeodomain-like"/>
    <property type="match status" value="1"/>
</dbReference>
<protein>
    <recommendedName>
        <fullName evidence="3">HTH tetR-type domain-containing protein</fullName>
    </recommendedName>
</protein>
<comment type="caution">
    <text evidence="4">The sequence shown here is derived from an EMBL/GenBank/DDBJ whole genome shotgun (WGS) entry which is preliminary data.</text>
</comment>